<name>G6Y3P6_9HYPH</name>
<protein>
    <submittedName>
        <fullName evidence="1">Uncharacterized protein</fullName>
    </submittedName>
</protein>
<dbReference type="EMBL" id="AGSN01000031">
    <property type="protein sequence ID" value="EHH13644.1"/>
    <property type="molecule type" value="Genomic_DNA"/>
</dbReference>
<reference evidence="1 2" key="1">
    <citation type="journal article" date="2012" name="J. Bacteriol.">
        <title>Draft Genome Sequence of Plant Growth-Promoting Rhizobium Mesorhizobium amorphae, Isolated from Zinc-Lead Mine Tailings.</title>
        <authorList>
            <person name="Hao X."/>
            <person name="Lin Y."/>
            <person name="Johnstone L."/>
            <person name="Baltrus D.A."/>
            <person name="Miller S.J."/>
            <person name="Wei G."/>
            <person name="Rensing C."/>
        </authorList>
    </citation>
    <scope>NUCLEOTIDE SEQUENCE [LARGE SCALE GENOMIC DNA]</scope>
    <source>
        <strain evidence="1 2">CCNWGS0123</strain>
    </source>
</reference>
<dbReference type="Proteomes" id="UP000002949">
    <property type="component" value="Unassembled WGS sequence"/>
</dbReference>
<accession>G6Y3P6</accession>
<organism evidence="1 2">
    <name type="scientific">Mesorhizobium amorphae CCNWGS0123</name>
    <dbReference type="NCBI Taxonomy" id="1082933"/>
    <lineage>
        <taxon>Bacteria</taxon>
        <taxon>Pseudomonadati</taxon>
        <taxon>Pseudomonadota</taxon>
        <taxon>Alphaproteobacteria</taxon>
        <taxon>Hyphomicrobiales</taxon>
        <taxon>Phyllobacteriaceae</taxon>
        <taxon>Mesorhizobium</taxon>
    </lineage>
</organism>
<evidence type="ECO:0000313" key="1">
    <source>
        <dbReference type="EMBL" id="EHH13644.1"/>
    </source>
</evidence>
<proteinExistence type="predicted"/>
<dbReference type="AlphaFoldDB" id="G6Y3P6"/>
<keyword evidence="2" id="KW-1185">Reference proteome</keyword>
<feature type="non-terminal residue" evidence="1">
    <location>
        <position position="41"/>
    </location>
</feature>
<gene>
    <name evidence="1" type="ORF">MEA186_02714</name>
</gene>
<sequence length="41" mass="4772">MNLPSTETKGLRSATHLRVRAAIFYDLPKFERYDLGRATFK</sequence>
<evidence type="ECO:0000313" key="2">
    <source>
        <dbReference type="Proteomes" id="UP000002949"/>
    </source>
</evidence>